<dbReference type="Pfam" id="PF00578">
    <property type="entry name" value="AhpC-TSA"/>
    <property type="match status" value="1"/>
</dbReference>
<dbReference type="Proteomes" id="UP000324800">
    <property type="component" value="Unassembled WGS sequence"/>
</dbReference>
<evidence type="ECO:0000256" key="10">
    <source>
        <dbReference type="ARBA" id="ARBA00049091"/>
    </source>
</evidence>
<evidence type="ECO:0000259" key="12">
    <source>
        <dbReference type="PROSITE" id="PS51352"/>
    </source>
</evidence>
<keyword evidence="7" id="KW-0676">Redox-active center</keyword>
<dbReference type="Gene3D" id="3.40.30.10">
    <property type="entry name" value="Glutaredoxin"/>
    <property type="match status" value="1"/>
</dbReference>
<proteinExistence type="inferred from homology"/>
<protein>
    <recommendedName>
        <fullName evidence="2">thioredoxin-dependent peroxiredoxin</fullName>
        <ecNumber evidence="2">1.11.1.24</ecNumber>
    </recommendedName>
    <alternativeName>
        <fullName evidence="8">Thioredoxin peroxidase</fullName>
    </alternativeName>
</protein>
<dbReference type="AlphaFoldDB" id="A0A5J4WS53"/>
<dbReference type="CDD" id="cd03017">
    <property type="entry name" value="PRX_BCP"/>
    <property type="match status" value="1"/>
</dbReference>
<comment type="catalytic activity">
    <reaction evidence="10">
        <text>a hydroperoxide + [thioredoxin]-dithiol = an alcohol + [thioredoxin]-disulfide + H2O</text>
        <dbReference type="Rhea" id="RHEA:62620"/>
        <dbReference type="Rhea" id="RHEA-COMP:10698"/>
        <dbReference type="Rhea" id="RHEA-COMP:10700"/>
        <dbReference type="ChEBI" id="CHEBI:15377"/>
        <dbReference type="ChEBI" id="CHEBI:29950"/>
        <dbReference type="ChEBI" id="CHEBI:30879"/>
        <dbReference type="ChEBI" id="CHEBI:35924"/>
        <dbReference type="ChEBI" id="CHEBI:50058"/>
        <dbReference type="EC" id="1.11.1.24"/>
    </reaction>
</comment>
<evidence type="ECO:0000256" key="2">
    <source>
        <dbReference type="ARBA" id="ARBA00013017"/>
    </source>
</evidence>
<keyword evidence="6" id="KW-1015">Disulfide bond</keyword>
<evidence type="ECO:0000256" key="3">
    <source>
        <dbReference type="ARBA" id="ARBA00022559"/>
    </source>
</evidence>
<evidence type="ECO:0000256" key="11">
    <source>
        <dbReference type="PIRSR" id="PIRSR000239-1"/>
    </source>
</evidence>
<evidence type="ECO:0000256" key="1">
    <source>
        <dbReference type="ARBA" id="ARBA00011245"/>
    </source>
</evidence>
<feature type="domain" description="Thioredoxin" evidence="12">
    <location>
        <begin position="4"/>
        <end position="152"/>
    </location>
</feature>
<comment type="subunit">
    <text evidence="1">Monomer.</text>
</comment>
<evidence type="ECO:0000313" key="13">
    <source>
        <dbReference type="EMBL" id="KAA6397741.1"/>
    </source>
</evidence>
<evidence type="ECO:0000256" key="8">
    <source>
        <dbReference type="ARBA" id="ARBA00032824"/>
    </source>
</evidence>
<evidence type="ECO:0000256" key="5">
    <source>
        <dbReference type="ARBA" id="ARBA00023002"/>
    </source>
</evidence>
<evidence type="ECO:0000256" key="4">
    <source>
        <dbReference type="ARBA" id="ARBA00022862"/>
    </source>
</evidence>
<dbReference type="PANTHER" id="PTHR42801:SF4">
    <property type="entry name" value="AHPC_TSA FAMILY PROTEIN"/>
    <property type="match status" value="1"/>
</dbReference>
<organism evidence="13 14">
    <name type="scientific">Streblomastix strix</name>
    <dbReference type="NCBI Taxonomy" id="222440"/>
    <lineage>
        <taxon>Eukaryota</taxon>
        <taxon>Metamonada</taxon>
        <taxon>Preaxostyla</taxon>
        <taxon>Oxymonadida</taxon>
        <taxon>Streblomastigidae</taxon>
        <taxon>Streblomastix</taxon>
    </lineage>
</organism>
<accession>A0A5J4WS53</accession>
<name>A0A5J4WS53_9EUKA</name>
<dbReference type="EMBL" id="SNRW01001112">
    <property type="protein sequence ID" value="KAA6397741.1"/>
    <property type="molecule type" value="Genomic_DNA"/>
</dbReference>
<evidence type="ECO:0000256" key="7">
    <source>
        <dbReference type="ARBA" id="ARBA00023284"/>
    </source>
</evidence>
<dbReference type="GO" id="GO:0008379">
    <property type="term" value="F:thioredoxin peroxidase activity"/>
    <property type="evidence" value="ECO:0007669"/>
    <property type="project" value="TreeGrafter"/>
</dbReference>
<comment type="similarity">
    <text evidence="9">Belongs to the peroxiredoxin family. BCP/PrxQ subfamily.</text>
</comment>
<dbReference type="PANTHER" id="PTHR42801">
    <property type="entry name" value="THIOREDOXIN-DEPENDENT PEROXIDE REDUCTASE"/>
    <property type="match status" value="1"/>
</dbReference>
<dbReference type="GO" id="GO:0045454">
    <property type="term" value="P:cell redox homeostasis"/>
    <property type="evidence" value="ECO:0007669"/>
    <property type="project" value="TreeGrafter"/>
</dbReference>
<dbReference type="GO" id="GO:0034599">
    <property type="term" value="P:cellular response to oxidative stress"/>
    <property type="evidence" value="ECO:0007669"/>
    <property type="project" value="TreeGrafter"/>
</dbReference>
<feature type="active site" description="Cysteine sulfenic acid (-SOH) intermediate; for peroxidase activity" evidence="11">
    <location>
        <position position="47"/>
    </location>
</feature>
<dbReference type="GO" id="GO:0005737">
    <property type="term" value="C:cytoplasm"/>
    <property type="evidence" value="ECO:0007669"/>
    <property type="project" value="TreeGrafter"/>
</dbReference>
<dbReference type="PROSITE" id="PS51352">
    <property type="entry name" value="THIOREDOXIN_2"/>
    <property type="match status" value="1"/>
</dbReference>
<dbReference type="InterPro" id="IPR013766">
    <property type="entry name" value="Thioredoxin_domain"/>
</dbReference>
<keyword evidence="3" id="KW-0575">Peroxidase</keyword>
<dbReference type="InterPro" id="IPR024706">
    <property type="entry name" value="Peroxiredoxin_AhpC-typ"/>
</dbReference>
<dbReference type="InterPro" id="IPR036249">
    <property type="entry name" value="Thioredoxin-like_sf"/>
</dbReference>
<keyword evidence="4" id="KW-0049">Antioxidant</keyword>
<evidence type="ECO:0000313" key="14">
    <source>
        <dbReference type="Proteomes" id="UP000324800"/>
    </source>
</evidence>
<gene>
    <name evidence="13" type="ORF">EZS28_006730</name>
</gene>
<dbReference type="InterPro" id="IPR050924">
    <property type="entry name" value="Peroxiredoxin_BCP/PrxQ"/>
</dbReference>
<dbReference type="OrthoDB" id="338622at2759"/>
<keyword evidence="5" id="KW-0560">Oxidoreductase</keyword>
<dbReference type="SUPFAM" id="SSF52833">
    <property type="entry name" value="Thioredoxin-like"/>
    <property type="match status" value="1"/>
</dbReference>
<evidence type="ECO:0000256" key="9">
    <source>
        <dbReference type="ARBA" id="ARBA00038489"/>
    </source>
</evidence>
<evidence type="ECO:0000256" key="6">
    <source>
        <dbReference type="ARBA" id="ARBA00023157"/>
    </source>
</evidence>
<comment type="caution">
    <text evidence="13">The sequence shown here is derived from an EMBL/GenBank/DDBJ whole genome shotgun (WGS) entry which is preliminary data.</text>
</comment>
<sequence>MTALAVDSVAPDFELPDQDGNVIKLSELTAQGPVVVFFYPKDDTPGCTKEACEFRDRFKEFKDLGASVIGVSSDTVESHKKFEKKYSLTQRMVSDADGKVRKAWGVPKKLFIDGRVTYLIDQERKVRFIHEEMMDGKIHTTKALEALKALKGVTA</sequence>
<dbReference type="PIRSF" id="PIRSF000239">
    <property type="entry name" value="AHPC"/>
    <property type="match status" value="1"/>
</dbReference>
<reference evidence="13 14" key="1">
    <citation type="submission" date="2019-03" db="EMBL/GenBank/DDBJ databases">
        <title>Single cell metagenomics reveals metabolic interactions within the superorganism composed of flagellate Streblomastix strix and complex community of Bacteroidetes bacteria on its surface.</title>
        <authorList>
            <person name="Treitli S.C."/>
            <person name="Kolisko M."/>
            <person name="Husnik F."/>
            <person name="Keeling P."/>
            <person name="Hampl V."/>
        </authorList>
    </citation>
    <scope>NUCLEOTIDE SEQUENCE [LARGE SCALE GENOMIC DNA]</scope>
    <source>
        <strain evidence="13">ST1C</strain>
    </source>
</reference>
<dbReference type="EC" id="1.11.1.24" evidence="2"/>
<dbReference type="FunFam" id="3.40.30.10:FF:000007">
    <property type="entry name" value="Thioredoxin-dependent thiol peroxidase"/>
    <property type="match status" value="1"/>
</dbReference>
<dbReference type="InterPro" id="IPR000866">
    <property type="entry name" value="AhpC/TSA"/>
</dbReference>